<evidence type="ECO:0000256" key="1">
    <source>
        <dbReference type="SAM" id="MobiDB-lite"/>
    </source>
</evidence>
<accession>A0A835WTJ7</accession>
<dbReference type="Proteomes" id="UP000613740">
    <property type="component" value="Unassembled WGS sequence"/>
</dbReference>
<evidence type="ECO:0000313" key="2">
    <source>
        <dbReference type="EMBL" id="KAG2453958.1"/>
    </source>
</evidence>
<reference evidence="2" key="1">
    <citation type="journal article" date="2020" name="bioRxiv">
        <title>Comparative genomics of Chlamydomonas.</title>
        <authorList>
            <person name="Craig R.J."/>
            <person name="Hasan A.R."/>
            <person name="Ness R.W."/>
            <person name="Keightley P.D."/>
        </authorList>
    </citation>
    <scope>NUCLEOTIDE SEQUENCE</scope>
    <source>
        <strain evidence="2">CCAP 11/173</strain>
    </source>
</reference>
<organism evidence="2 3">
    <name type="scientific">Chlamydomonas schloesseri</name>
    <dbReference type="NCBI Taxonomy" id="2026947"/>
    <lineage>
        <taxon>Eukaryota</taxon>
        <taxon>Viridiplantae</taxon>
        <taxon>Chlorophyta</taxon>
        <taxon>core chlorophytes</taxon>
        <taxon>Chlorophyceae</taxon>
        <taxon>CS clade</taxon>
        <taxon>Chlamydomonadales</taxon>
        <taxon>Chlamydomonadaceae</taxon>
        <taxon>Chlamydomonas</taxon>
    </lineage>
</organism>
<name>A0A835WTJ7_9CHLO</name>
<comment type="caution">
    <text evidence="2">The sequence shown here is derived from an EMBL/GenBank/DDBJ whole genome shotgun (WGS) entry which is preliminary data.</text>
</comment>
<protein>
    <submittedName>
        <fullName evidence="2">Uncharacterized protein</fullName>
    </submittedName>
</protein>
<dbReference type="AlphaFoldDB" id="A0A835WTJ7"/>
<sequence>MSSGSIESQNDGNGSNTGEPLQTAGEADNNTVTASATPRPKKKAMKCMTEKDCPVCCMVGGRCAWHRGLRYRKRRYINVELA</sequence>
<keyword evidence="3" id="KW-1185">Reference proteome</keyword>
<gene>
    <name evidence="2" type="ORF">HYH02_001005</name>
</gene>
<feature type="region of interest" description="Disordered" evidence="1">
    <location>
        <begin position="1"/>
        <end position="43"/>
    </location>
</feature>
<proteinExistence type="predicted"/>
<dbReference type="EMBL" id="JAEHOD010000002">
    <property type="protein sequence ID" value="KAG2453958.1"/>
    <property type="molecule type" value="Genomic_DNA"/>
</dbReference>
<evidence type="ECO:0000313" key="3">
    <source>
        <dbReference type="Proteomes" id="UP000613740"/>
    </source>
</evidence>
<feature type="compositionally biased region" description="Polar residues" evidence="1">
    <location>
        <begin position="1"/>
        <end position="20"/>
    </location>
</feature>